<dbReference type="SUPFAM" id="SSF54236">
    <property type="entry name" value="Ubiquitin-like"/>
    <property type="match status" value="1"/>
</dbReference>
<protein>
    <recommendedName>
        <fullName evidence="11">UBX domain-containing protein 1</fullName>
    </recommendedName>
</protein>
<feature type="compositionally biased region" description="Basic and acidic residues" evidence="5">
    <location>
        <begin position="133"/>
        <end position="177"/>
    </location>
</feature>
<dbReference type="AlphaFoldDB" id="A0AAE1TZS7"/>
<dbReference type="InterPro" id="IPR001012">
    <property type="entry name" value="UBX_dom"/>
</dbReference>
<evidence type="ECO:0000313" key="9">
    <source>
        <dbReference type="EMBL" id="KAK4301054.1"/>
    </source>
</evidence>
<proteinExistence type="predicted"/>
<keyword evidence="4" id="KW-0863">Zinc-finger</keyword>
<dbReference type="PANTHER" id="PTHR46340">
    <property type="entry name" value="UBX DOMAIN-CONTAINING PROTEIN 1"/>
    <property type="match status" value="1"/>
</dbReference>
<dbReference type="Proteomes" id="UP001292094">
    <property type="component" value="Unassembled WGS sequence"/>
</dbReference>
<feature type="compositionally biased region" description="Basic and acidic residues" evidence="5">
    <location>
        <begin position="54"/>
        <end position="90"/>
    </location>
</feature>
<keyword evidence="2" id="KW-0963">Cytoplasm</keyword>
<evidence type="ECO:0000256" key="2">
    <source>
        <dbReference type="ARBA" id="ARBA00022490"/>
    </source>
</evidence>
<evidence type="ECO:0000259" key="7">
    <source>
        <dbReference type="PROSITE" id="PS50033"/>
    </source>
</evidence>
<evidence type="ECO:0000259" key="8">
    <source>
        <dbReference type="PROSITE" id="PS50157"/>
    </source>
</evidence>
<feature type="compositionally biased region" description="Basic and acidic residues" evidence="5">
    <location>
        <begin position="185"/>
        <end position="231"/>
    </location>
</feature>
<dbReference type="InterPro" id="IPR015940">
    <property type="entry name" value="UBA"/>
</dbReference>
<reference evidence="9" key="1">
    <citation type="submission" date="2023-11" db="EMBL/GenBank/DDBJ databases">
        <title>Genome assemblies of two species of porcelain crab, Petrolisthes cinctipes and Petrolisthes manimaculis (Anomura: Porcellanidae).</title>
        <authorList>
            <person name="Angst P."/>
        </authorList>
    </citation>
    <scope>NUCLEOTIDE SEQUENCE</scope>
    <source>
        <strain evidence="9">PB745_02</strain>
        <tissue evidence="9">Gill</tissue>
    </source>
</reference>
<dbReference type="GO" id="GO:0005634">
    <property type="term" value="C:nucleus"/>
    <property type="evidence" value="ECO:0007669"/>
    <property type="project" value="TreeGrafter"/>
</dbReference>
<dbReference type="InterPro" id="IPR009060">
    <property type="entry name" value="UBA-like_sf"/>
</dbReference>
<sequence length="377" mass="41946">MGFTENSAKKAISVTGGGGVEQAMEWLLAHSDDPGINDPPAVEPQATGQDTTEDERGGKEGEGSSKEGEGSSKEGEGSSKEGEGSSKEGEEGQEGEDAAKSIKCDDCGKLFKTSEEVEFHAVKSGHSNFSESTEEKKALTEEEKLQKKRELESKIKQRRKEREMQEEQEAREREKKRIQMGQQIAERKRAMQELEMKKIAEERKKEKLEDKMARERVKEQIERDRQARKEMFGGNKSEAGATTSAPPAKPVPPPTAAPTTTTQKKEYSTTRLQIFYHSIITPTTTTTTTTTQKKEYSTTRLQIRLPSGTPMVQEFKAKEALSAVRLWISLNRQDGEPADEPVKLSMSFPRKLFSEEDMDKPLDALGLVPSAVLMVSK</sequence>
<evidence type="ECO:0000259" key="6">
    <source>
        <dbReference type="PROSITE" id="PS50030"/>
    </source>
</evidence>
<dbReference type="InterPro" id="IPR029071">
    <property type="entry name" value="Ubiquitin-like_domsf"/>
</dbReference>
<evidence type="ECO:0000256" key="3">
    <source>
        <dbReference type="ARBA" id="ARBA00023054"/>
    </source>
</evidence>
<dbReference type="GO" id="GO:0005737">
    <property type="term" value="C:cytoplasm"/>
    <property type="evidence" value="ECO:0007669"/>
    <property type="project" value="UniProtKB-SubCell"/>
</dbReference>
<dbReference type="PANTHER" id="PTHR46340:SF1">
    <property type="entry name" value="UBX DOMAIN-CONTAINING PROTEIN 1"/>
    <property type="match status" value="1"/>
</dbReference>
<dbReference type="Pfam" id="PF00789">
    <property type="entry name" value="UBX"/>
    <property type="match status" value="1"/>
</dbReference>
<feature type="domain" description="UBX" evidence="7">
    <location>
        <begin position="294"/>
        <end position="375"/>
    </location>
</feature>
<dbReference type="InterPro" id="IPR013087">
    <property type="entry name" value="Znf_C2H2_type"/>
</dbReference>
<evidence type="ECO:0008006" key="11">
    <source>
        <dbReference type="Google" id="ProtNLM"/>
    </source>
</evidence>
<keyword evidence="10" id="KW-1185">Reference proteome</keyword>
<feature type="region of interest" description="Disordered" evidence="5">
    <location>
        <begin position="119"/>
        <end position="267"/>
    </location>
</feature>
<feature type="domain" description="UBA" evidence="6">
    <location>
        <begin position="1"/>
        <end position="30"/>
    </location>
</feature>
<dbReference type="GO" id="GO:0032435">
    <property type="term" value="P:negative regulation of proteasomal ubiquitin-dependent protein catabolic process"/>
    <property type="evidence" value="ECO:0007669"/>
    <property type="project" value="TreeGrafter"/>
</dbReference>
<dbReference type="GO" id="GO:0036435">
    <property type="term" value="F:K48-linked polyubiquitin modification-dependent protein binding"/>
    <property type="evidence" value="ECO:0007669"/>
    <property type="project" value="TreeGrafter"/>
</dbReference>
<evidence type="ECO:0000256" key="1">
    <source>
        <dbReference type="ARBA" id="ARBA00004496"/>
    </source>
</evidence>
<dbReference type="PROSITE" id="PS00028">
    <property type="entry name" value="ZINC_FINGER_C2H2_1"/>
    <property type="match status" value="1"/>
</dbReference>
<feature type="compositionally biased region" description="Pro residues" evidence="5">
    <location>
        <begin position="247"/>
        <end position="256"/>
    </location>
</feature>
<evidence type="ECO:0000256" key="4">
    <source>
        <dbReference type="PROSITE-ProRule" id="PRU00042"/>
    </source>
</evidence>
<dbReference type="Pfam" id="PF22562">
    <property type="entry name" value="UBA_7"/>
    <property type="match status" value="1"/>
</dbReference>
<keyword evidence="4" id="KW-0862">Zinc</keyword>
<evidence type="ECO:0000256" key="5">
    <source>
        <dbReference type="SAM" id="MobiDB-lite"/>
    </source>
</evidence>
<dbReference type="Gene3D" id="3.10.20.90">
    <property type="entry name" value="Phosphatidylinositol 3-kinase Catalytic Subunit, Chain A, domain 1"/>
    <property type="match status" value="1"/>
</dbReference>
<comment type="subcellular location">
    <subcellularLocation>
        <location evidence="1">Cytoplasm</location>
    </subcellularLocation>
</comment>
<dbReference type="GO" id="GO:0031397">
    <property type="term" value="P:negative regulation of protein ubiquitination"/>
    <property type="evidence" value="ECO:0007669"/>
    <property type="project" value="TreeGrafter"/>
</dbReference>
<feature type="region of interest" description="Disordered" evidence="5">
    <location>
        <begin position="23"/>
        <end position="105"/>
    </location>
</feature>
<dbReference type="PROSITE" id="PS50157">
    <property type="entry name" value="ZINC_FINGER_C2H2_2"/>
    <property type="match status" value="1"/>
</dbReference>
<name>A0AAE1TZS7_9EUCA</name>
<evidence type="ECO:0000313" key="10">
    <source>
        <dbReference type="Proteomes" id="UP001292094"/>
    </source>
</evidence>
<dbReference type="PROSITE" id="PS50030">
    <property type="entry name" value="UBA"/>
    <property type="match status" value="1"/>
</dbReference>
<keyword evidence="4" id="KW-0479">Metal-binding</keyword>
<dbReference type="SMART" id="SM00166">
    <property type="entry name" value="UBX"/>
    <property type="match status" value="1"/>
</dbReference>
<dbReference type="Gene3D" id="1.10.8.10">
    <property type="entry name" value="DNA helicase RuvA subunit, C-terminal domain"/>
    <property type="match status" value="1"/>
</dbReference>
<feature type="domain" description="C2H2-type" evidence="8">
    <location>
        <begin position="102"/>
        <end position="131"/>
    </location>
</feature>
<dbReference type="GO" id="GO:0008270">
    <property type="term" value="F:zinc ion binding"/>
    <property type="evidence" value="ECO:0007669"/>
    <property type="project" value="UniProtKB-KW"/>
</dbReference>
<comment type="caution">
    <text evidence="9">The sequence shown here is derived from an EMBL/GenBank/DDBJ whole genome shotgun (WGS) entry which is preliminary data.</text>
</comment>
<dbReference type="GO" id="GO:1903094">
    <property type="term" value="P:negative regulation of protein K48-linked deubiquitination"/>
    <property type="evidence" value="ECO:0007669"/>
    <property type="project" value="TreeGrafter"/>
</dbReference>
<dbReference type="SUPFAM" id="SSF46934">
    <property type="entry name" value="UBA-like"/>
    <property type="match status" value="1"/>
</dbReference>
<keyword evidence="3" id="KW-0175">Coiled coil</keyword>
<gene>
    <name evidence="9" type="ORF">Pmani_026789</name>
</gene>
<organism evidence="9 10">
    <name type="scientific">Petrolisthes manimaculis</name>
    <dbReference type="NCBI Taxonomy" id="1843537"/>
    <lineage>
        <taxon>Eukaryota</taxon>
        <taxon>Metazoa</taxon>
        <taxon>Ecdysozoa</taxon>
        <taxon>Arthropoda</taxon>
        <taxon>Crustacea</taxon>
        <taxon>Multicrustacea</taxon>
        <taxon>Malacostraca</taxon>
        <taxon>Eumalacostraca</taxon>
        <taxon>Eucarida</taxon>
        <taxon>Decapoda</taxon>
        <taxon>Pleocyemata</taxon>
        <taxon>Anomura</taxon>
        <taxon>Galatheoidea</taxon>
        <taxon>Porcellanidae</taxon>
        <taxon>Petrolisthes</taxon>
    </lineage>
</organism>
<dbReference type="PROSITE" id="PS50033">
    <property type="entry name" value="UBX"/>
    <property type="match status" value="1"/>
</dbReference>
<dbReference type="EMBL" id="JAWZYT010002935">
    <property type="protein sequence ID" value="KAK4301054.1"/>
    <property type="molecule type" value="Genomic_DNA"/>
</dbReference>
<accession>A0AAE1TZS7</accession>